<evidence type="ECO:0000313" key="2">
    <source>
        <dbReference type="Proteomes" id="UP000001817"/>
    </source>
</evidence>
<dbReference type="KEGG" id="bxe:Bxe_B1025"/>
<gene>
    <name evidence="1" type="ORF">Bxe_B1025</name>
</gene>
<sequence>MGAELVVQQTHRLSPPRPAPVRTCCTLFFCTCTNAPSSRILIRPALSPQRVHQSSPAPARASFERWMQKSGGAMEVCDGCSGINGRPVDVQRQEHLTLIGVAECNGTLVLEHYRCDKCRAVIARQFTGDSAERIWSVIETAH</sequence>
<protein>
    <submittedName>
        <fullName evidence="1">Uncharacterized protein</fullName>
    </submittedName>
</protein>
<keyword evidence="2" id="KW-1185">Reference proteome</keyword>
<dbReference type="EMBL" id="CP000271">
    <property type="protein sequence ID" value="ABE34929.1"/>
    <property type="molecule type" value="Genomic_DNA"/>
</dbReference>
<evidence type="ECO:0000313" key="1">
    <source>
        <dbReference type="EMBL" id="ABE34929.1"/>
    </source>
</evidence>
<dbReference type="STRING" id="266265.Bxe_B1025"/>
<name>Q13LW0_PARXL</name>
<proteinExistence type="predicted"/>
<dbReference type="eggNOG" id="ENOG503173W">
    <property type="taxonomic scope" value="Bacteria"/>
</dbReference>
<dbReference type="Proteomes" id="UP000001817">
    <property type="component" value="Chromosome 2"/>
</dbReference>
<organism evidence="1 2">
    <name type="scientific">Paraburkholderia xenovorans (strain LB400)</name>
    <dbReference type="NCBI Taxonomy" id="266265"/>
    <lineage>
        <taxon>Bacteria</taxon>
        <taxon>Pseudomonadati</taxon>
        <taxon>Pseudomonadota</taxon>
        <taxon>Betaproteobacteria</taxon>
        <taxon>Burkholderiales</taxon>
        <taxon>Burkholderiaceae</taxon>
        <taxon>Paraburkholderia</taxon>
    </lineage>
</organism>
<reference evidence="1 2" key="1">
    <citation type="journal article" date="2006" name="Proc. Natl. Acad. Sci. U.S.A.">
        <title>Burkholderia xenovorans LB400 harbors a multi-replicon, 9.73-Mbp genome shaped for versatility.</title>
        <authorList>
            <person name="Chain P.S."/>
            <person name="Denef V.J."/>
            <person name="Konstantinidis K.T."/>
            <person name="Vergez L.M."/>
            <person name="Agullo L."/>
            <person name="Reyes V.L."/>
            <person name="Hauser L."/>
            <person name="Cordova M."/>
            <person name="Gomez L."/>
            <person name="Gonzalez M."/>
            <person name="Land M."/>
            <person name="Lao V."/>
            <person name="Larimer F."/>
            <person name="LiPuma J.J."/>
            <person name="Mahenthiralingam E."/>
            <person name="Malfatti S.A."/>
            <person name="Marx C.J."/>
            <person name="Parnell J.J."/>
            <person name="Ramette A."/>
            <person name="Richardson P."/>
            <person name="Seeger M."/>
            <person name="Smith D."/>
            <person name="Spilker T."/>
            <person name="Sul W.J."/>
            <person name="Tsoi T.V."/>
            <person name="Ulrich L.E."/>
            <person name="Zhulin I.B."/>
            <person name="Tiedje J.M."/>
        </authorList>
    </citation>
    <scope>NUCLEOTIDE SEQUENCE [LARGE SCALE GENOMIC DNA]</scope>
    <source>
        <strain evidence="1 2">LB400</strain>
    </source>
</reference>
<dbReference type="AlphaFoldDB" id="Q13LW0"/>
<accession>Q13LW0</accession>